<name>A0A0E9TID0_ANGAN</name>
<protein>
    <submittedName>
        <fullName evidence="1">Uncharacterized protein</fullName>
    </submittedName>
</protein>
<dbReference type="EMBL" id="GBXM01055148">
    <property type="protein sequence ID" value="JAH53429.1"/>
    <property type="molecule type" value="Transcribed_RNA"/>
</dbReference>
<reference evidence="1" key="1">
    <citation type="submission" date="2014-11" db="EMBL/GenBank/DDBJ databases">
        <authorList>
            <person name="Amaro Gonzalez C."/>
        </authorList>
    </citation>
    <scope>NUCLEOTIDE SEQUENCE</scope>
</reference>
<proteinExistence type="predicted"/>
<accession>A0A0E9TID0</accession>
<reference evidence="1" key="2">
    <citation type="journal article" date="2015" name="Fish Shellfish Immunol.">
        <title>Early steps in the European eel (Anguilla anguilla)-Vibrio vulnificus interaction in the gills: Role of the RtxA13 toxin.</title>
        <authorList>
            <person name="Callol A."/>
            <person name="Pajuelo D."/>
            <person name="Ebbesson L."/>
            <person name="Teles M."/>
            <person name="MacKenzie S."/>
            <person name="Amaro C."/>
        </authorList>
    </citation>
    <scope>NUCLEOTIDE SEQUENCE</scope>
</reference>
<sequence length="49" mass="5508">MLSFTVKWFITVVHYHSPSCNNGSVGVLSRCTLCKLLAEYNRPDNHAVV</sequence>
<organism evidence="1">
    <name type="scientific">Anguilla anguilla</name>
    <name type="common">European freshwater eel</name>
    <name type="synonym">Muraena anguilla</name>
    <dbReference type="NCBI Taxonomy" id="7936"/>
    <lineage>
        <taxon>Eukaryota</taxon>
        <taxon>Metazoa</taxon>
        <taxon>Chordata</taxon>
        <taxon>Craniata</taxon>
        <taxon>Vertebrata</taxon>
        <taxon>Euteleostomi</taxon>
        <taxon>Actinopterygii</taxon>
        <taxon>Neopterygii</taxon>
        <taxon>Teleostei</taxon>
        <taxon>Anguilliformes</taxon>
        <taxon>Anguillidae</taxon>
        <taxon>Anguilla</taxon>
    </lineage>
</organism>
<evidence type="ECO:0000313" key="1">
    <source>
        <dbReference type="EMBL" id="JAH53429.1"/>
    </source>
</evidence>
<dbReference type="AlphaFoldDB" id="A0A0E9TID0"/>